<dbReference type="AlphaFoldDB" id="E7AA65"/>
<protein>
    <submittedName>
        <fullName evidence="5">Dipeptide transport system permease protein</fullName>
    </submittedName>
</protein>
<evidence type="ECO:0000256" key="1">
    <source>
        <dbReference type="ARBA" id="ARBA00004651"/>
    </source>
</evidence>
<evidence type="ECO:0000256" key="3">
    <source>
        <dbReference type="SAM" id="Phobius"/>
    </source>
</evidence>
<evidence type="ECO:0000259" key="4">
    <source>
        <dbReference type="Pfam" id="PF12911"/>
    </source>
</evidence>
<evidence type="ECO:0000313" key="6">
    <source>
        <dbReference type="Proteomes" id="UP000007934"/>
    </source>
</evidence>
<keyword evidence="3" id="KW-0812">Transmembrane</keyword>
<evidence type="ECO:0000256" key="2">
    <source>
        <dbReference type="ARBA" id="ARBA00022448"/>
    </source>
</evidence>
<dbReference type="Proteomes" id="UP000007934">
    <property type="component" value="Chromosome"/>
</dbReference>
<dbReference type="PANTHER" id="PTHR43386:SF1">
    <property type="entry name" value="D,D-DIPEPTIDE TRANSPORT SYSTEM PERMEASE PROTEIN DDPC-RELATED"/>
    <property type="match status" value="1"/>
</dbReference>
<accession>E7AA65</accession>
<dbReference type="KEGG" id="hfe:HFELIS_05530"/>
<keyword evidence="2" id="KW-0813">Transport</keyword>
<keyword evidence="6" id="KW-1185">Reference proteome</keyword>
<keyword evidence="3" id="KW-0472">Membrane</keyword>
<feature type="transmembrane region" description="Helical" evidence="3">
    <location>
        <begin position="81"/>
        <end position="103"/>
    </location>
</feature>
<comment type="subcellular location">
    <subcellularLocation>
        <location evidence="1">Cell membrane</location>
        <topology evidence="1">Multi-pass membrane protein</topology>
    </subcellularLocation>
</comment>
<dbReference type="GO" id="GO:0005886">
    <property type="term" value="C:plasma membrane"/>
    <property type="evidence" value="ECO:0007669"/>
    <property type="project" value="UniProtKB-SubCell"/>
</dbReference>
<name>E7AA65_HELFC</name>
<sequence>MERFTEFWGQFKKNKAAVVGAWIVLFLILCALFAPALTEHNPYAQNVQERLKVPVWEAGGSSKHLLGTDDLGRDVFTRLLYGARISLTIGVVSIGIALSLLALC</sequence>
<dbReference type="InterPro" id="IPR050366">
    <property type="entry name" value="BP-dependent_transpt_permease"/>
</dbReference>
<dbReference type="Pfam" id="PF12911">
    <property type="entry name" value="OppC_N"/>
    <property type="match status" value="1"/>
</dbReference>
<gene>
    <name evidence="5" type="ordered locus">Hfelis_05530</name>
</gene>
<dbReference type="HOGENOM" id="CLU_159394_0_0_7"/>
<organism evidence="5 6">
    <name type="scientific">Helicobacter felis (strain ATCC 49179 / CCUG 28539 / NCTC 12436 / CS1)</name>
    <dbReference type="NCBI Taxonomy" id="936155"/>
    <lineage>
        <taxon>Bacteria</taxon>
        <taxon>Pseudomonadati</taxon>
        <taxon>Campylobacterota</taxon>
        <taxon>Epsilonproteobacteria</taxon>
        <taxon>Campylobacterales</taxon>
        <taxon>Helicobacteraceae</taxon>
        <taxon>Helicobacter</taxon>
    </lineage>
</organism>
<dbReference type="STRING" id="936155.HFELIS_05530"/>
<proteinExistence type="predicted"/>
<reference evidence="5 6" key="1">
    <citation type="journal article" date="2011" name="Genome Biol. Evol.">
        <title>Comparative whole genome sequence analysis of the carcinogenic bacterial model pathogen Helicobacter felis.</title>
        <authorList>
            <person name="Arnold I.C."/>
            <person name="Zigova Z."/>
            <person name="Holden M."/>
            <person name="Lawley T.D."/>
            <person name="Rad R."/>
            <person name="Dougan G."/>
            <person name="Falkow S."/>
            <person name="Bentley S.D."/>
            <person name="Muller A."/>
        </authorList>
    </citation>
    <scope>NUCLEOTIDE SEQUENCE [LARGE SCALE GENOMIC DNA]</scope>
    <source>
        <strain evidence="6">ATCC 49179 / CCUG 28539 / NCTC 12436 / CS1</strain>
    </source>
</reference>
<dbReference type="PANTHER" id="PTHR43386">
    <property type="entry name" value="OLIGOPEPTIDE TRANSPORT SYSTEM PERMEASE PROTEIN APPC"/>
    <property type="match status" value="1"/>
</dbReference>
<evidence type="ECO:0000313" key="5">
    <source>
        <dbReference type="EMBL" id="CBY82637.1"/>
    </source>
</evidence>
<dbReference type="eggNOG" id="COG1173">
    <property type="taxonomic scope" value="Bacteria"/>
</dbReference>
<dbReference type="InterPro" id="IPR025966">
    <property type="entry name" value="OppC_N"/>
</dbReference>
<feature type="transmembrane region" description="Helical" evidence="3">
    <location>
        <begin position="16"/>
        <end position="37"/>
    </location>
</feature>
<keyword evidence="3" id="KW-1133">Transmembrane helix</keyword>
<dbReference type="EMBL" id="FQ670179">
    <property type="protein sequence ID" value="CBY82637.1"/>
    <property type="molecule type" value="Genomic_DNA"/>
</dbReference>
<feature type="domain" description="Oligopeptide transport permease C-like N-terminal" evidence="4">
    <location>
        <begin position="5"/>
        <end position="52"/>
    </location>
</feature>